<dbReference type="Proteomes" id="UP000032726">
    <property type="component" value="Chromosome"/>
</dbReference>
<reference evidence="1 2" key="1">
    <citation type="submission" date="2015-03" db="EMBL/GenBank/DDBJ databases">
        <title>Complete genome sequence of Muricauda lutaonensis CC-HSB-11T, isolated from a coastal hot spring.</title>
        <authorList>
            <person name="Kim K.M."/>
        </authorList>
    </citation>
    <scope>NUCLEOTIDE SEQUENCE [LARGE SCALE GENOMIC DNA]</scope>
    <source>
        <strain evidence="1 2">CC-HSB-11</strain>
    </source>
</reference>
<gene>
    <name evidence="1" type="ORF">VC82_2036</name>
</gene>
<evidence type="ECO:0000313" key="2">
    <source>
        <dbReference type="Proteomes" id="UP000032726"/>
    </source>
</evidence>
<dbReference type="KEGG" id="mlt:VC82_2036"/>
<dbReference type="OrthoDB" id="9778320at2"/>
<dbReference type="RefSeq" id="WP_045802269.1">
    <property type="nucleotide sequence ID" value="NZ_CP011071.1"/>
</dbReference>
<protein>
    <submittedName>
        <fullName evidence="1">Uncharacterized protein</fullName>
    </submittedName>
</protein>
<keyword evidence="2" id="KW-1185">Reference proteome</keyword>
<organism evidence="1 2">
    <name type="scientific">Flagellimonas lutaonensis</name>
    <dbReference type="NCBI Taxonomy" id="516051"/>
    <lineage>
        <taxon>Bacteria</taxon>
        <taxon>Pseudomonadati</taxon>
        <taxon>Bacteroidota</taxon>
        <taxon>Flavobacteriia</taxon>
        <taxon>Flavobacteriales</taxon>
        <taxon>Flavobacteriaceae</taxon>
        <taxon>Flagellimonas</taxon>
    </lineage>
</organism>
<dbReference type="AlphaFoldDB" id="A0A0D5YTI9"/>
<evidence type="ECO:0000313" key="1">
    <source>
        <dbReference type="EMBL" id="AKA35637.1"/>
    </source>
</evidence>
<dbReference type="HOGENOM" id="CLU_1979028_0_0_10"/>
<proteinExistence type="predicted"/>
<accession>A0A0D5YTI9</accession>
<dbReference type="EMBL" id="CP011071">
    <property type="protein sequence ID" value="AKA35637.1"/>
    <property type="molecule type" value="Genomic_DNA"/>
</dbReference>
<sequence>MKAKKNKKDPLRPKEDVRIEDKSKGFLNTLEKVVKNNKHPKILFDFNEFGVIRKEEVKSLPKEVQKHYIEIFSYLSKVLSPNQEVKVNYPKSKEVFIDEFVNIEDAQLKIIREQIYDYVIYDKPLP</sequence>
<dbReference type="STRING" id="516051.VC82_2036"/>
<name>A0A0D5YTI9_9FLAO</name>